<protein>
    <submittedName>
        <fullName evidence="2">Biotin transporter BioY</fullName>
    </submittedName>
</protein>
<dbReference type="GO" id="GO:0016791">
    <property type="term" value="F:phosphatase activity"/>
    <property type="evidence" value="ECO:0007669"/>
    <property type="project" value="TreeGrafter"/>
</dbReference>
<organism evidence="2 3">
    <name type="scientific">Ureibacillus manganicus DSM 26584</name>
    <dbReference type="NCBI Taxonomy" id="1384049"/>
    <lineage>
        <taxon>Bacteria</taxon>
        <taxon>Bacillati</taxon>
        <taxon>Bacillota</taxon>
        <taxon>Bacilli</taxon>
        <taxon>Bacillales</taxon>
        <taxon>Caryophanaceae</taxon>
        <taxon>Ureibacillus</taxon>
    </lineage>
</organism>
<keyword evidence="3" id="KW-1185">Reference proteome</keyword>
<dbReference type="AlphaFoldDB" id="A0A0A3I498"/>
<dbReference type="Proteomes" id="UP000030416">
    <property type="component" value="Unassembled WGS sequence"/>
</dbReference>
<dbReference type="STRING" id="1384049.CD29_11365"/>
<dbReference type="RefSeq" id="WP_036186535.1">
    <property type="nucleotide sequence ID" value="NZ_AVDA01000012.1"/>
</dbReference>
<gene>
    <name evidence="2" type="ORF">CD29_11365</name>
</gene>
<dbReference type="eggNOG" id="COG0639">
    <property type="taxonomic scope" value="Bacteria"/>
</dbReference>
<dbReference type="SUPFAM" id="SSF56300">
    <property type="entry name" value="Metallo-dependent phosphatases"/>
    <property type="match status" value="1"/>
</dbReference>
<comment type="caution">
    <text evidence="2">The sequence shown here is derived from an EMBL/GenBank/DDBJ whole genome shotgun (WGS) entry which is preliminary data.</text>
</comment>
<dbReference type="Pfam" id="PF00149">
    <property type="entry name" value="Metallophos"/>
    <property type="match status" value="1"/>
</dbReference>
<name>A0A0A3I498_9BACL</name>
<sequence length="261" mass="30146">MKIEISKGVDIIGDIHACFDEFLEMLVKLGYIEGEDGLFRHPEGRTLVSLGDVMSRGPQSLRCMEFFLNHVNARLAYMTDSNHGWKIARWLDGRKVQLRHGDELVEQEFLEYEKINDPKKTKEFKRQLKELLMNAPSHYILQESNVDKIVCTHAGIKGEYIGKENSRIKDFCRYGDVAGTDQNGKPIRKDWFINHNNDLLIIWGHDPKREPMTINNTINIDQGLVFGGKLTTYRYPENEFVFVPAKKNYSGKEGNDNPIQK</sequence>
<proteinExistence type="predicted"/>
<dbReference type="PANTHER" id="PTHR42850:SF7">
    <property type="entry name" value="BIS(5'-NUCLEOSYL)-TETRAPHOSPHATASE PRPE [ASYMMETRICAL]"/>
    <property type="match status" value="1"/>
</dbReference>
<evidence type="ECO:0000313" key="3">
    <source>
        <dbReference type="Proteomes" id="UP000030416"/>
    </source>
</evidence>
<accession>A0A0A3I498</accession>
<evidence type="ECO:0000313" key="2">
    <source>
        <dbReference type="EMBL" id="KGR78310.1"/>
    </source>
</evidence>
<dbReference type="InterPro" id="IPR050126">
    <property type="entry name" value="Ap4A_hydrolase"/>
</dbReference>
<feature type="domain" description="Calcineurin-like phosphoesterase" evidence="1">
    <location>
        <begin position="10"/>
        <end position="207"/>
    </location>
</feature>
<dbReference type="PANTHER" id="PTHR42850">
    <property type="entry name" value="METALLOPHOSPHOESTERASE"/>
    <property type="match status" value="1"/>
</dbReference>
<dbReference type="OrthoDB" id="9807890at2"/>
<dbReference type="Gene3D" id="3.60.21.10">
    <property type="match status" value="1"/>
</dbReference>
<evidence type="ECO:0000259" key="1">
    <source>
        <dbReference type="Pfam" id="PF00149"/>
    </source>
</evidence>
<dbReference type="EMBL" id="JPVN01000012">
    <property type="protein sequence ID" value="KGR78310.1"/>
    <property type="molecule type" value="Genomic_DNA"/>
</dbReference>
<dbReference type="InterPro" id="IPR004843">
    <property type="entry name" value="Calcineurin-like_PHP"/>
</dbReference>
<dbReference type="InterPro" id="IPR041780">
    <property type="entry name" value="MPP_PrpE-like"/>
</dbReference>
<dbReference type="GO" id="GO:0005737">
    <property type="term" value="C:cytoplasm"/>
    <property type="evidence" value="ECO:0007669"/>
    <property type="project" value="TreeGrafter"/>
</dbReference>
<dbReference type="InterPro" id="IPR029052">
    <property type="entry name" value="Metallo-depent_PP-like"/>
</dbReference>
<dbReference type="CDD" id="cd07423">
    <property type="entry name" value="MPP_Prp_like"/>
    <property type="match status" value="1"/>
</dbReference>
<reference evidence="2 3" key="1">
    <citation type="submission" date="2014-02" db="EMBL/GenBank/DDBJ databases">
        <title>Draft genome sequence of Lysinibacillus manganicus DSM 26584T.</title>
        <authorList>
            <person name="Zhang F."/>
            <person name="Wang G."/>
            <person name="Zhang L."/>
        </authorList>
    </citation>
    <scope>NUCLEOTIDE SEQUENCE [LARGE SCALE GENOMIC DNA]</scope>
    <source>
        <strain evidence="2 3">DSM 26584</strain>
    </source>
</reference>